<dbReference type="PANTHER" id="PTHR44845">
    <property type="entry name" value="CARRIER DOMAIN-CONTAINING PROTEIN"/>
    <property type="match status" value="1"/>
</dbReference>
<evidence type="ECO:0000313" key="4">
    <source>
        <dbReference type="EMBL" id="KAK2710351.1"/>
    </source>
</evidence>
<dbReference type="SUPFAM" id="SSF56801">
    <property type="entry name" value="Acetyl-CoA synthetase-like"/>
    <property type="match status" value="1"/>
</dbReference>
<dbReference type="InterPro" id="IPR020845">
    <property type="entry name" value="AMP-binding_CS"/>
</dbReference>
<dbReference type="Proteomes" id="UP001187531">
    <property type="component" value="Unassembled WGS sequence"/>
</dbReference>
<gene>
    <name evidence="4" type="ORF">QYM36_013866</name>
</gene>
<organism evidence="4 5">
    <name type="scientific">Artemia franciscana</name>
    <name type="common">Brine shrimp</name>
    <name type="synonym">Artemia sanfranciscana</name>
    <dbReference type="NCBI Taxonomy" id="6661"/>
    <lineage>
        <taxon>Eukaryota</taxon>
        <taxon>Metazoa</taxon>
        <taxon>Ecdysozoa</taxon>
        <taxon>Arthropoda</taxon>
        <taxon>Crustacea</taxon>
        <taxon>Branchiopoda</taxon>
        <taxon>Anostraca</taxon>
        <taxon>Artemiidae</taxon>
        <taxon>Artemia</taxon>
    </lineage>
</organism>
<dbReference type="Pfam" id="PF00501">
    <property type="entry name" value="AMP-binding"/>
    <property type="match status" value="1"/>
</dbReference>
<dbReference type="InterPro" id="IPR000873">
    <property type="entry name" value="AMP-dep_synth/lig_dom"/>
</dbReference>
<keyword evidence="1" id="KW-0596">Phosphopantetheine</keyword>
<dbReference type="AlphaFoldDB" id="A0AA88L2K7"/>
<dbReference type="CDD" id="cd05930">
    <property type="entry name" value="A_NRPS"/>
    <property type="match status" value="1"/>
</dbReference>
<evidence type="ECO:0000259" key="3">
    <source>
        <dbReference type="Pfam" id="PF00501"/>
    </source>
</evidence>
<protein>
    <recommendedName>
        <fullName evidence="3">AMP-dependent synthetase/ligase domain-containing protein</fullName>
    </recommendedName>
</protein>
<evidence type="ECO:0000256" key="1">
    <source>
        <dbReference type="ARBA" id="ARBA00022450"/>
    </source>
</evidence>
<keyword evidence="5" id="KW-1185">Reference proteome</keyword>
<feature type="domain" description="AMP-dependent synthetase/ligase" evidence="3">
    <location>
        <begin position="24"/>
        <end position="386"/>
    </location>
</feature>
<dbReference type="PROSITE" id="PS00455">
    <property type="entry name" value="AMP_BINDING"/>
    <property type="match status" value="1"/>
</dbReference>
<dbReference type="InterPro" id="IPR042099">
    <property type="entry name" value="ANL_N_sf"/>
</dbReference>
<evidence type="ECO:0000256" key="2">
    <source>
        <dbReference type="ARBA" id="ARBA00022553"/>
    </source>
</evidence>
<accession>A0AA88L2K7</accession>
<dbReference type="Gene3D" id="3.40.50.12780">
    <property type="entry name" value="N-terminal domain of ligase-like"/>
    <property type="match status" value="1"/>
</dbReference>
<evidence type="ECO:0000313" key="5">
    <source>
        <dbReference type="Proteomes" id="UP001187531"/>
    </source>
</evidence>
<dbReference type="Gene3D" id="3.40.630.30">
    <property type="match status" value="1"/>
</dbReference>
<dbReference type="PANTHER" id="PTHR44845:SF6">
    <property type="entry name" value="BETA-ALANINE-ACTIVATING ENZYME"/>
    <property type="match status" value="1"/>
</dbReference>
<dbReference type="EMBL" id="JAVRJZ010000017">
    <property type="protein sequence ID" value="KAK2710351.1"/>
    <property type="molecule type" value="Genomic_DNA"/>
</dbReference>
<proteinExistence type="predicted"/>
<sequence>MDEITILHGFDSQFLDYGSVIDIFEETARRNSEKTALIFAGEEFSYSDLCNRADKVASVLSVLKLSKKPNSDNDWLVAVSFPPSVDLIATLIGIWKSGSAYVPIEPSFPETRISHILNDSQPFCILKTGDQPALSSVAESLQITVVEIDLDGNTNKTTKTDTGIREDQTGIVLYTSGSTGTPKGVRIPFRAIIARLAWQWRVFPYKCDDVCCFKTALTFVDSVSEIFAPLLKAIPVVIIPKEVVKDPEELVSILQKHSVSRIVLVPTLLRNILAVLEDSSALEKLSFWVCSGETLSLELVKDFFNMFPSKYTLCNFYGSTEVMGDVTYLTMKSWEEASGSLVARKVPIGIAVDNCKIYLMDQNYHLVKTGEQGEIYIAGAHVALGYVGAKGSDRFIKNPYATSKDFGLLYKTGDYGKIVNGHLSYEGRSDSQIKVRGHRVDLIEVDGVIRSISYVESSIVLCYNPGQIDQADDADKACVEKREIGDFLRSKSLKQLLEIMDPSKPIRHVKSFELGLGPHLYSPETINGSHREFVVDLLAKSFSTKGDLEKLLNVSYHEFYDMADRLFPDISKSKTCFVMKNLSGDIVAAAINFDAYNEPSLTSKSQLRYILELLDTVEEEIRDGKIPSGRGKALHSVLMGTDIALPSSENLYLIQLMEEHNIDIARQNGFTCLFTTNTSAATRDICDDVLNYEVLVERPVYNYVASDGTMPFTKADPEQKVVVTRKWL</sequence>
<reference evidence="4" key="1">
    <citation type="submission" date="2023-07" db="EMBL/GenBank/DDBJ databases">
        <title>Chromosome-level genome assembly of Artemia franciscana.</title>
        <authorList>
            <person name="Jo E."/>
        </authorList>
    </citation>
    <scope>NUCLEOTIDE SEQUENCE</scope>
    <source>
        <tissue evidence="4">Whole body</tissue>
    </source>
</reference>
<name>A0AA88L2K7_ARTSF</name>
<comment type="caution">
    <text evidence="4">The sequence shown here is derived from an EMBL/GenBank/DDBJ whole genome shotgun (WGS) entry which is preliminary data.</text>
</comment>
<keyword evidence="2" id="KW-0597">Phosphoprotein</keyword>